<dbReference type="RefSeq" id="WP_143121582.1">
    <property type="nucleotide sequence ID" value="NZ_FOUP01000002.1"/>
</dbReference>
<protein>
    <recommendedName>
        <fullName evidence="5">NACHT domain-containing protein</fullName>
    </recommendedName>
</protein>
<proteinExistence type="predicted"/>
<evidence type="ECO:0000313" key="2">
    <source>
        <dbReference type="EMBL" id="SFN03890.1"/>
    </source>
</evidence>
<sequence length="1071" mass="116670">MRDDDEVVSNWASGTVHGSLLQVGTLHGSVHLSDPASVRSHYREVVRKYVPKKLVGREQELAELTEFCLAPESVGQYSWWRAEAWSGKTALLATFALNPPPGVHVVSFFITAGWAKHSERQVFVDIVVEQLWELLGQPAQPHLTPETRESHLLSLWGQAARHCGKHGQKLVLIVDGLDEDRGWDGSPDAHSIAAVLPDPIPDSMRVIVSGRSNPPIPRDVPDRHPLRTRSVVRALAPSPAAEAVRGDMERDLKRLFSGSALERDLLGLLTAAGGGLSTADLVDLLGAAPWQVQDCLHTASGRSFSPSTGSRSDQVQEVHALAHKELQTLARSMLGPVLADYRNRLHAWALTHAARGWPLDSPDWLLQGYFLMLVDSSELDLVVDCATDPARHRVLRSRTGGDADALREIRTAQELLLAQEKPDLVALARLAVHRVHLQREISRIPPMLPAGWARLGQLNRALAMLDAITDWIDRIDATLAVARVCHNDGNSRAALKLLEQAANEAKAADQFWGARPLRSVASQLAYVGRYEHAEELVPWISDQDERAEALAGLASRAADAGYHDRAAGLLDKAENTLERPTSGWRSRALSTVAVAAMKLGRTERAFEAIQEAEQLLRQGGLASVAAGSVASDAARLGDDDTALRAVSSVEEPERSEQWLRNVLAIIARRDCERAETIARAVAEPALLSARLADIAENCSDIERGSTLISEAEELLSRCSPSQRLEGQIAIARAAAATGDLEHALSLTRSYAQHGRDAESVLDIAACALRADALTQGAEMLALAEDVARATTSPDDELRSLLWIRAMADAEDFERAERFAASFQDETASSAAWALISEAALAVGELERAEAALAAVHDVAHQRRARLELVSSLIAHDQSAHAENVALAAPDLVHRARCLLLIVQRTGEARLLDDAEQAALGINDPASRMRTLLAVIETSARLHLRTRTIALLETLRPLAQTLSESTDEKLSTMRARDAYKLCTSPVRTLTEVAELAAAQELDPTNLFLPKSDFISSLIPAPRSEAGDRRKETSLARRLTRTDWCYVIDELIATCPETYPAITAEIDRLSTGR</sequence>
<reference evidence="1 4" key="2">
    <citation type="submission" date="2018-10" db="EMBL/GenBank/DDBJ databases">
        <title>Sequencing the genomes of 1000 actinobacteria strains.</title>
        <authorList>
            <person name="Klenk H.-P."/>
        </authorList>
    </citation>
    <scope>NUCLEOTIDE SEQUENCE [LARGE SCALE GENOMIC DNA]</scope>
    <source>
        <strain evidence="1 4">DSM 45119</strain>
    </source>
</reference>
<organism evidence="2 3">
    <name type="scientific">Saccharopolyspora antimicrobica</name>
    <dbReference type="NCBI Taxonomy" id="455193"/>
    <lineage>
        <taxon>Bacteria</taxon>
        <taxon>Bacillati</taxon>
        <taxon>Actinomycetota</taxon>
        <taxon>Actinomycetes</taxon>
        <taxon>Pseudonocardiales</taxon>
        <taxon>Pseudonocardiaceae</taxon>
        <taxon>Saccharopolyspora</taxon>
    </lineage>
</organism>
<dbReference type="OrthoDB" id="3261206at2"/>
<dbReference type="InterPro" id="IPR011990">
    <property type="entry name" value="TPR-like_helical_dom_sf"/>
</dbReference>
<reference evidence="2 3" key="1">
    <citation type="submission" date="2016-10" db="EMBL/GenBank/DDBJ databases">
        <authorList>
            <person name="de Groot N.N."/>
        </authorList>
    </citation>
    <scope>NUCLEOTIDE SEQUENCE [LARGE SCALE GENOMIC DNA]</scope>
    <source>
        <strain evidence="2 3">CPCC 201259</strain>
    </source>
</reference>
<dbReference type="Proteomes" id="UP000270697">
    <property type="component" value="Unassembled WGS sequence"/>
</dbReference>
<dbReference type="EMBL" id="RBXX01000002">
    <property type="protein sequence ID" value="RKT87240.1"/>
    <property type="molecule type" value="Genomic_DNA"/>
</dbReference>
<dbReference type="Proteomes" id="UP000199398">
    <property type="component" value="Unassembled WGS sequence"/>
</dbReference>
<dbReference type="AlphaFoldDB" id="A0A1I4VRS4"/>
<evidence type="ECO:0000313" key="4">
    <source>
        <dbReference type="Proteomes" id="UP000270697"/>
    </source>
</evidence>
<evidence type="ECO:0000313" key="1">
    <source>
        <dbReference type="EMBL" id="RKT87240.1"/>
    </source>
</evidence>
<keyword evidence="4" id="KW-1185">Reference proteome</keyword>
<accession>A0A1I4VRS4</accession>
<evidence type="ECO:0000313" key="3">
    <source>
        <dbReference type="Proteomes" id="UP000199398"/>
    </source>
</evidence>
<dbReference type="Gene3D" id="1.25.40.10">
    <property type="entry name" value="Tetratricopeptide repeat domain"/>
    <property type="match status" value="2"/>
</dbReference>
<dbReference type="SUPFAM" id="SSF48452">
    <property type="entry name" value="TPR-like"/>
    <property type="match status" value="1"/>
</dbReference>
<evidence type="ECO:0008006" key="5">
    <source>
        <dbReference type="Google" id="ProtNLM"/>
    </source>
</evidence>
<gene>
    <name evidence="1" type="ORF">ATL45_5640</name>
    <name evidence="2" type="ORF">SAMN05421805_102347</name>
</gene>
<name>A0A1I4VRS4_9PSEU</name>
<dbReference type="STRING" id="455193.SAMN05421805_102347"/>
<dbReference type="EMBL" id="FOUP01000002">
    <property type="protein sequence ID" value="SFN03890.1"/>
    <property type="molecule type" value="Genomic_DNA"/>
</dbReference>